<keyword evidence="1 2" id="KW-0694">RNA-binding</keyword>
<dbReference type="SMART" id="SM00360">
    <property type="entry name" value="RRM"/>
    <property type="match status" value="1"/>
</dbReference>
<dbReference type="VEuPathDB" id="FungiDB:EMCG_06383"/>
<dbReference type="InterPro" id="IPR051229">
    <property type="entry name" value="ALYREF_mRNA_export"/>
</dbReference>
<feature type="compositionally biased region" description="Polar residues" evidence="3">
    <location>
        <begin position="362"/>
        <end position="373"/>
    </location>
</feature>
<dbReference type="Pfam" id="PF13865">
    <property type="entry name" value="FoP_duplication"/>
    <property type="match status" value="1"/>
</dbReference>
<dbReference type="STRING" id="73230.A0A2B7ZPY3"/>
<proteinExistence type="predicted"/>
<dbReference type="CDD" id="cd12418">
    <property type="entry name" value="RRM_Aly_REF_like"/>
    <property type="match status" value="1"/>
</dbReference>
<dbReference type="InterPro" id="IPR035979">
    <property type="entry name" value="RBD_domain_sf"/>
</dbReference>
<feature type="compositionally biased region" description="Basic residues" evidence="3">
    <location>
        <begin position="15"/>
        <end position="29"/>
    </location>
</feature>
<sequence length="382" mass="42298">MDRSLDEIIAERPKSSNRGRARARPRRGNAPRDGVKKPYRKGKPRLGLGRLSACPSSSQAIGYWQQHLDDLQLTSHLLLEQQPFRAERANLDLDWVHDKFEDDRDTRPSNRGSRAPRLDRYSPEPEQPQTGAKIRVSNLHYDLTEEDLEDLFTRIGPISTLSLRYDRAGRSEGVAFVTYKRLVDAQTAIREFDGANAKGQPITLTLMSSAPVRTTGRNPFDFAEKPKGSLFDRTEKPSTRDSRSLSPEASDNVDATTSRVGGRLRRSDVSKPAPDHIDRYVPGHGSPRRRGDGGGRGRGRRPGDVRNGQERNGSAAGSGRQAGNRRPKKTQEELDQEMEDYWGTTAAEPNNANGNGNGTTIDVASSTAPTSTALDDDIDMIE</sequence>
<feature type="compositionally biased region" description="Basic and acidic residues" evidence="3">
    <location>
        <begin position="289"/>
        <end position="309"/>
    </location>
</feature>
<dbReference type="GO" id="GO:0003729">
    <property type="term" value="F:mRNA binding"/>
    <property type="evidence" value="ECO:0007669"/>
    <property type="project" value="TreeGrafter"/>
</dbReference>
<evidence type="ECO:0000313" key="5">
    <source>
        <dbReference type="EMBL" id="PGH34847.1"/>
    </source>
</evidence>
<comment type="caution">
    <text evidence="5">The sequence shown here is derived from an EMBL/GenBank/DDBJ whole genome shotgun (WGS) entry which is preliminary data.</text>
</comment>
<dbReference type="EMBL" id="PDND01000032">
    <property type="protein sequence ID" value="PGH34847.1"/>
    <property type="molecule type" value="Genomic_DNA"/>
</dbReference>
<feature type="compositionally biased region" description="Basic and acidic residues" evidence="3">
    <location>
        <begin position="1"/>
        <end position="14"/>
    </location>
</feature>
<feature type="domain" description="RRM" evidence="4">
    <location>
        <begin position="132"/>
        <end position="209"/>
    </location>
</feature>
<keyword evidence="6" id="KW-1185">Reference proteome</keyword>
<feature type="compositionally biased region" description="Basic and acidic residues" evidence="3">
    <location>
        <begin position="265"/>
        <end position="281"/>
    </location>
</feature>
<feature type="region of interest" description="Disordered" evidence="3">
    <location>
        <begin position="101"/>
        <end position="132"/>
    </location>
</feature>
<accession>A0A2B7ZPY3</accession>
<dbReference type="SUPFAM" id="SSF54928">
    <property type="entry name" value="RNA-binding domain, RBD"/>
    <property type="match status" value="1"/>
</dbReference>
<dbReference type="PANTHER" id="PTHR19965:SF82">
    <property type="entry name" value="THO COMPLEX SUBUNIT 4"/>
    <property type="match status" value="1"/>
</dbReference>
<dbReference type="InterPro" id="IPR012677">
    <property type="entry name" value="Nucleotide-bd_a/b_plait_sf"/>
</dbReference>
<evidence type="ECO:0000313" key="6">
    <source>
        <dbReference type="Proteomes" id="UP000226031"/>
    </source>
</evidence>
<evidence type="ECO:0000256" key="1">
    <source>
        <dbReference type="ARBA" id="ARBA00022884"/>
    </source>
</evidence>
<dbReference type="Pfam" id="PF00076">
    <property type="entry name" value="RRM_1"/>
    <property type="match status" value="1"/>
</dbReference>
<dbReference type="InterPro" id="IPR000504">
    <property type="entry name" value="RRM_dom"/>
</dbReference>
<evidence type="ECO:0000256" key="2">
    <source>
        <dbReference type="PROSITE-ProRule" id="PRU00176"/>
    </source>
</evidence>
<feature type="compositionally biased region" description="Low complexity" evidence="3">
    <location>
        <begin position="343"/>
        <end position="360"/>
    </location>
</feature>
<dbReference type="PANTHER" id="PTHR19965">
    <property type="entry name" value="RNA AND EXPORT FACTOR BINDING PROTEIN"/>
    <property type="match status" value="1"/>
</dbReference>
<feature type="region of interest" description="Disordered" evidence="3">
    <location>
        <begin position="209"/>
        <end position="382"/>
    </location>
</feature>
<organism evidence="5 6">
    <name type="scientific">[Emmonsia] crescens</name>
    <dbReference type="NCBI Taxonomy" id="73230"/>
    <lineage>
        <taxon>Eukaryota</taxon>
        <taxon>Fungi</taxon>
        <taxon>Dikarya</taxon>
        <taxon>Ascomycota</taxon>
        <taxon>Pezizomycotina</taxon>
        <taxon>Eurotiomycetes</taxon>
        <taxon>Eurotiomycetidae</taxon>
        <taxon>Onygenales</taxon>
        <taxon>Ajellomycetaceae</taxon>
        <taxon>Emergomyces</taxon>
    </lineage>
</organism>
<feature type="compositionally biased region" description="Basic and acidic residues" evidence="3">
    <location>
        <begin position="222"/>
        <end position="243"/>
    </location>
</feature>
<evidence type="ECO:0000259" key="4">
    <source>
        <dbReference type="PROSITE" id="PS50102"/>
    </source>
</evidence>
<feature type="compositionally biased region" description="Polar residues" evidence="3">
    <location>
        <begin position="244"/>
        <end position="259"/>
    </location>
</feature>
<name>A0A2B7ZPY3_9EURO</name>
<dbReference type="SMART" id="SM01218">
    <property type="entry name" value="FoP_duplication"/>
    <property type="match status" value="1"/>
</dbReference>
<dbReference type="GO" id="GO:0005634">
    <property type="term" value="C:nucleus"/>
    <property type="evidence" value="ECO:0007669"/>
    <property type="project" value="TreeGrafter"/>
</dbReference>
<feature type="region of interest" description="Disordered" evidence="3">
    <location>
        <begin position="1"/>
        <end position="51"/>
    </location>
</feature>
<gene>
    <name evidence="5" type="ORF">GX50_02297</name>
</gene>
<protein>
    <submittedName>
        <fullName evidence="5">THO complex subunit 4</fullName>
    </submittedName>
</protein>
<reference evidence="5 6" key="1">
    <citation type="submission" date="2017-10" db="EMBL/GenBank/DDBJ databases">
        <title>Comparative genomics in systemic dimorphic fungi from Ajellomycetaceae.</title>
        <authorList>
            <person name="Munoz J.F."/>
            <person name="Mcewen J.G."/>
            <person name="Clay O.K."/>
            <person name="Cuomo C.A."/>
        </authorList>
    </citation>
    <scope>NUCLEOTIDE SEQUENCE [LARGE SCALE GENOMIC DNA]</scope>
    <source>
        <strain evidence="5 6">UAMH4076</strain>
    </source>
</reference>
<dbReference type="Proteomes" id="UP000226031">
    <property type="component" value="Unassembled WGS sequence"/>
</dbReference>
<dbReference type="InterPro" id="IPR025715">
    <property type="entry name" value="FoP_C"/>
</dbReference>
<dbReference type="AlphaFoldDB" id="A0A2B7ZPY3"/>
<dbReference type="PROSITE" id="PS50102">
    <property type="entry name" value="RRM"/>
    <property type="match status" value="1"/>
</dbReference>
<evidence type="ECO:0000256" key="3">
    <source>
        <dbReference type="SAM" id="MobiDB-lite"/>
    </source>
</evidence>
<dbReference type="Gene3D" id="3.30.70.330">
    <property type="match status" value="1"/>
</dbReference>